<feature type="compositionally biased region" description="Acidic residues" evidence="12">
    <location>
        <begin position="670"/>
        <end position="679"/>
    </location>
</feature>
<evidence type="ECO:0000259" key="13">
    <source>
        <dbReference type="PROSITE" id="PS51194"/>
    </source>
</evidence>
<dbReference type="InterPro" id="IPR055206">
    <property type="entry name" value="DEXQc_SUV3"/>
</dbReference>
<dbReference type="InterPro" id="IPR001650">
    <property type="entry name" value="Helicase_C-like"/>
</dbReference>
<keyword evidence="5" id="KW-0547">Nucleotide-binding</keyword>
<dbReference type="InterPro" id="IPR022192">
    <property type="entry name" value="SUV3_C"/>
</dbReference>
<dbReference type="PANTHER" id="PTHR12131:SF1">
    <property type="entry name" value="ATP-DEPENDENT RNA HELICASE SUPV3L1, MITOCHONDRIAL-RELATED"/>
    <property type="match status" value="1"/>
</dbReference>
<dbReference type="Proteomes" id="UP001217918">
    <property type="component" value="Unassembled WGS sequence"/>
</dbReference>
<evidence type="ECO:0000256" key="4">
    <source>
        <dbReference type="ARBA" id="ARBA00012552"/>
    </source>
</evidence>
<comment type="subcellular location">
    <subcellularLocation>
        <location evidence="3">Mitochondrion</location>
    </subcellularLocation>
</comment>
<evidence type="ECO:0000256" key="1">
    <source>
        <dbReference type="ARBA" id="ARBA00001936"/>
    </source>
</evidence>
<organism evidence="14 15">
    <name type="scientific">Phyllachora maydis</name>
    <dbReference type="NCBI Taxonomy" id="1825666"/>
    <lineage>
        <taxon>Eukaryota</taxon>
        <taxon>Fungi</taxon>
        <taxon>Dikarya</taxon>
        <taxon>Ascomycota</taxon>
        <taxon>Pezizomycotina</taxon>
        <taxon>Sordariomycetes</taxon>
        <taxon>Sordariomycetidae</taxon>
        <taxon>Phyllachorales</taxon>
        <taxon>Phyllachoraceae</taxon>
        <taxon>Phyllachora</taxon>
    </lineage>
</organism>
<dbReference type="FunFam" id="3.40.50.300:FF:000269">
    <property type="entry name" value="ATP-dependent RNA helicase SUPV3L1, mitochondrial"/>
    <property type="match status" value="1"/>
</dbReference>
<evidence type="ECO:0000256" key="5">
    <source>
        <dbReference type="ARBA" id="ARBA00022741"/>
    </source>
</evidence>
<evidence type="ECO:0000313" key="15">
    <source>
        <dbReference type="Proteomes" id="UP001217918"/>
    </source>
</evidence>
<keyword evidence="6" id="KW-0378">Hydrolase</keyword>
<dbReference type="SMART" id="SM00490">
    <property type="entry name" value="HELICc"/>
    <property type="match status" value="1"/>
</dbReference>
<evidence type="ECO:0000313" key="14">
    <source>
        <dbReference type="EMBL" id="KAK2067764.1"/>
    </source>
</evidence>
<dbReference type="AlphaFoldDB" id="A0AAD9HZH1"/>
<evidence type="ECO:0000256" key="11">
    <source>
        <dbReference type="ARBA" id="ARBA00047984"/>
    </source>
</evidence>
<accession>A0AAD9HZH1</accession>
<gene>
    <name evidence="14" type="ORF">P8C59_001474</name>
</gene>
<evidence type="ECO:0000256" key="6">
    <source>
        <dbReference type="ARBA" id="ARBA00022801"/>
    </source>
</evidence>
<dbReference type="CDD" id="cd18805">
    <property type="entry name" value="SF2_C_suv3"/>
    <property type="match status" value="1"/>
</dbReference>
<name>A0AAD9HZH1_9PEZI</name>
<dbReference type="InterPro" id="IPR027417">
    <property type="entry name" value="P-loop_NTPase"/>
</dbReference>
<dbReference type="PROSITE" id="PS51194">
    <property type="entry name" value="HELICASE_CTER"/>
    <property type="match status" value="1"/>
</dbReference>
<dbReference type="EC" id="3.6.4.13" evidence="4"/>
<dbReference type="Pfam" id="PF12513">
    <property type="entry name" value="SUV3_C"/>
    <property type="match status" value="1"/>
</dbReference>
<feature type="region of interest" description="Disordered" evidence="12">
    <location>
        <begin position="391"/>
        <end position="410"/>
    </location>
</feature>
<feature type="region of interest" description="Disordered" evidence="12">
    <location>
        <begin position="665"/>
        <end position="708"/>
    </location>
</feature>
<protein>
    <recommendedName>
        <fullName evidence="4">RNA helicase</fullName>
        <ecNumber evidence="4">3.6.4.13</ecNumber>
    </recommendedName>
</protein>
<dbReference type="Gene3D" id="1.20.58.1080">
    <property type="match status" value="1"/>
</dbReference>
<dbReference type="Pfam" id="PF00271">
    <property type="entry name" value="Helicase_C"/>
    <property type="match status" value="1"/>
</dbReference>
<keyword evidence="15" id="KW-1185">Reference proteome</keyword>
<dbReference type="InterPro" id="IPR044774">
    <property type="entry name" value="Suv3_DEXQc"/>
</dbReference>
<evidence type="ECO:0000256" key="2">
    <source>
        <dbReference type="ARBA" id="ARBA00001946"/>
    </source>
</evidence>
<dbReference type="FunFam" id="1.20.272.40:FF:000002">
    <property type="entry name" value="ATP-dependent RNA helicase SUV3, mitochondrial"/>
    <property type="match status" value="1"/>
</dbReference>
<dbReference type="EMBL" id="JAQQPM010000001">
    <property type="protein sequence ID" value="KAK2067764.1"/>
    <property type="molecule type" value="Genomic_DNA"/>
</dbReference>
<evidence type="ECO:0000256" key="8">
    <source>
        <dbReference type="ARBA" id="ARBA00022840"/>
    </source>
</evidence>
<keyword evidence="9" id="KW-0809">Transit peptide</keyword>
<evidence type="ECO:0000256" key="9">
    <source>
        <dbReference type="ARBA" id="ARBA00022946"/>
    </source>
</evidence>
<keyword evidence="7" id="KW-0347">Helicase</keyword>
<dbReference type="GO" id="GO:0016787">
    <property type="term" value="F:hydrolase activity"/>
    <property type="evidence" value="ECO:0007669"/>
    <property type="project" value="UniProtKB-KW"/>
</dbReference>
<dbReference type="SUPFAM" id="SSF52540">
    <property type="entry name" value="P-loop containing nucleoside triphosphate hydrolases"/>
    <property type="match status" value="1"/>
</dbReference>
<dbReference type="PANTHER" id="PTHR12131">
    <property type="entry name" value="ATP-DEPENDENT RNA AND DNA HELICASE"/>
    <property type="match status" value="1"/>
</dbReference>
<comment type="catalytic activity">
    <reaction evidence="11">
        <text>ATP + H2O = ADP + phosphate + H(+)</text>
        <dbReference type="Rhea" id="RHEA:13065"/>
        <dbReference type="ChEBI" id="CHEBI:15377"/>
        <dbReference type="ChEBI" id="CHEBI:15378"/>
        <dbReference type="ChEBI" id="CHEBI:30616"/>
        <dbReference type="ChEBI" id="CHEBI:43474"/>
        <dbReference type="ChEBI" id="CHEBI:456216"/>
        <dbReference type="EC" id="3.6.4.13"/>
    </reaction>
</comment>
<dbReference type="GO" id="GO:0000965">
    <property type="term" value="P:mitochondrial RNA 3'-end processing"/>
    <property type="evidence" value="ECO:0007669"/>
    <property type="project" value="TreeGrafter"/>
</dbReference>
<dbReference type="GO" id="GO:0003724">
    <property type="term" value="F:RNA helicase activity"/>
    <property type="evidence" value="ECO:0007669"/>
    <property type="project" value="UniProtKB-EC"/>
</dbReference>
<dbReference type="InterPro" id="IPR041082">
    <property type="entry name" value="Suv3_C_1"/>
</dbReference>
<dbReference type="Pfam" id="PF22527">
    <property type="entry name" value="DEXQc_Suv3"/>
    <property type="match status" value="1"/>
</dbReference>
<dbReference type="CDD" id="cd17913">
    <property type="entry name" value="DEXQc_Suv3"/>
    <property type="match status" value="1"/>
</dbReference>
<dbReference type="Gene3D" id="3.40.50.300">
    <property type="entry name" value="P-loop containing nucleotide triphosphate hydrolases"/>
    <property type="match status" value="2"/>
</dbReference>
<evidence type="ECO:0000256" key="7">
    <source>
        <dbReference type="ARBA" id="ARBA00022806"/>
    </source>
</evidence>
<dbReference type="GO" id="GO:0045025">
    <property type="term" value="C:mitochondrial degradosome"/>
    <property type="evidence" value="ECO:0007669"/>
    <property type="project" value="TreeGrafter"/>
</dbReference>
<keyword evidence="8" id="KW-0067">ATP-binding</keyword>
<comment type="caution">
    <text evidence="14">The sequence shown here is derived from an EMBL/GenBank/DDBJ whole genome shotgun (WGS) entry which is preliminary data.</text>
</comment>
<comment type="cofactor">
    <cofactor evidence="1">
        <name>Mn(2+)</name>
        <dbReference type="ChEBI" id="CHEBI:29035"/>
    </cofactor>
</comment>
<reference evidence="14" key="1">
    <citation type="journal article" date="2023" name="Mol. Plant Microbe Interact.">
        <title>Elucidating the Obligate Nature and Biological Capacity of an Invasive Fungal Corn Pathogen.</title>
        <authorList>
            <person name="MacCready J.S."/>
            <person name="Roggenkamp E.M."/>
            <person name="Gdanetz K."/>
            <person name="Chilvers M.I."/>
        </authorList>
    </citation>
    <scope>NUCLEOTIDE SEQUENCE</scope>
    <source>
        <strain evidence="14">PM02</strain>
    </source>
</reference>
<proteinExistence type="predicted"/>
<evidence type="ECO:0000256" key="10">
    <source>
        <dbReference type="ARBA" id="ARBA00023128"/>
    </source>
</evidence>
<comment type="cofactor">
    <cofactor evidence="2">
        <name>Mg(2+)</name>
        <dbReference type="ChEBI" id="CHEBI:18420"/>
    </cofactor>
</comment>
<dbReference type="InterPro" id="IPR050699">
    <property type="entry name" value="RNA-DNA_Helicase"/>
</dbReference>
<feature type="domain" description="Helicase C-terminal" evidence="13">
    <location>
        <begin position="269"/>
        <end position="430"/>
    </location>
</feature>
<sequence>MGRWSNASKEHKGFGINSQAQLDKETALFRRAVAKSFDLASSGNTGRLDNPLFWNLRNAFVQGDALGLARELKYAFQTFVLRSHFPKAITDIHQQLADLRFPYEWYPATRMLQRTVHLHVGPTNSGKTYNALKALENAKSGIYAGPLRLLAHEVYLRFEAKGKPCALVTGEEVRIPENTDRYFSSCTVEMAPLNRLVDVAIIDEIQMIHSDDRGWAWTQAFLGIQARELHLCGEERTVDLIQSMCARLGEKCIVHRYNRLSPLETMQKSLKGKFENLRKGDAVVAFTRIGLHQLKAGIESSTGRRCAIVYGSLPPETRVQQAALFNDPDNDFDFLVASDAIGMGLNLEVKRVIFESASKFDGMAFRELTIPEVKQIGGRAGRYRTANQAVKQSADSAVSPTPETETAQTAPRALTAKGTSGYVTTMDEEDLPLIRRHFESEAPSITTAGIVPPTFMIERFCSYFPENAPFSFILARLRELSRMSEAFHMCDFRDRLEIAEVIEEFPMSTSDRCIFLAAPVSLRDASNRAALRAFASCVSEMRGGHLLEVRGIDLEILEIDRQRSGLTDTEYLVRLEGTHKAITLYLWLSYRFNGVFTSQSLAFHVKSLLEEKITNHLQQLTYVDANRQRRIMMARSRAEAQRQKEKQLLAAGTAIAAERVEGGSSRWEIEGDDFDENGEDAASRPSIPGAMIPDTTGSEGSERICERV</sequence>
<keyword evidence="10" id="KW-0496">Mitochondrion</keyword>
<evidence type="ECO:0000256" key="3">
    <source>
        <dbReference type="ARBA" id="ARBA00004173"/>
    </source>
</evidence>
<evidence type="ECO:0000256" key="12">
    <source>
        <dbReference type="SAM" id="MobiDB-lite"/>
    </source>
</evidence>
<dbReference type="GO" id="GO:0005524">
    <property type="term" value="F:ATP binding"/>
    <property type="evidence" value="ECO:0007669"/>
    <property type="project" value="UniProtKB-KW"/>
</dbReference>
<dbReference type="Gene3D" id="1.20.272.40">
    <property type="match status" value="1"/>
</dbReference>
<dbReference type="Pfam" id="PF18147">
    <property type="entry name" value="Suv3_C_1"/>
    <property type="match status" value="1"/>
</dbReference>
<feature type="compositionally biased region" description="Low complexity" evidence="12">
    <location>
        <begin position="400"/>
        <end position="410"/>
    </location>
</feature>